<accession>A0A1E7EYD9</accession>
<feature type="compositionally biased region" description="Acidic residues" evidence="3">
    <location>
        <begin position="740"/>
        <end position="757"/>
    </location>
</feature>
<dbReference type="PANTHER" id="PTHR45570:SF2">
    <property type="entry name" value="ACETYLCHOLINESTERASE 1-LIKE"/>
    <property type="match status" value="1"/>
</dbReference>
<feature type="transmembrane region" description="Helical" evidence="4">
    <location>
        <begin position="1049"/>
        <end position="1071"/>
    </location>
</feature>
<dbReference type="InterPro" id="IPR019826">
    <property type="entry name" value="Carboxylesterase_B_AS"/>
</dbReference>
<feature type="region of interest" description="Disordered" evidence="3">
    <location>
        <begin position="736"/>
        <end position="773"/>
    </location>
</feature>
<keyword evidence="4" id="KW-0812">Transmembrane</keyword>
<dbReference type="InterPro" id="IPR019819">
    <property type="entry name" value="Carboxylesterase_B_CS"/>
</dbReference>
<feature type="compositionally biased region" description="Polar residues" evidence="3">
    <location>
        <begin position="758"/>
        <end position="773"/>
    </location>
</feature>
<feature type="region of interest" description="Disordered" evidence="3">
    <location>
        <begin position="1"/>
        <end position="21"/>
    </location>
</feature>
<keyword evidence="2" id="KW-0378">Hydrolase</keyword>
<evidence type="ECO:0000259" key="5">
    <source>
        <dbReference type="Pfam" id="PF00135"/>
    </source>
</evidence>
<feature type="compositionally biased region" description="Low complexity" evidence="3">
    <location>
        <begin position="412"/>
        <end position="429"/>
    </location>
</feature>
<comment type="similarity">
    <text evidence="1">Belongs to the type-B carboxylesterase/lipase family.</text>
</comment>
<keyword evidence="4" id="KW-0472">Membrane</keyword>
<evidence type="ECO:0000313" key="7">
    <source>
        <dbReference type="Proteomes" id="UP000095751"/>
    </source>
</evidence>
<keyword evidence="4" id="KW-1133">Transmembrane helix</keyword>
<evidence type="ECO:0000256" key="3">
    <source>
        <dbReference type="SAM" id="MobiDB-lite"/>
    </source>
</evidence>
<protein>
    <submittedName>
        <fullName evidence="6">Putative carboxylesterase</fullName>
    </submittedName>
</protein>
<dbReference type="InterPro" id="IPR029058">
    <property type="entry name" value="AB_hydrolase_fold"/>
</dbReference>
<dbReference type="Pfam" id="PF00135">
    <property type="entry name" value="COesterase"/>
    <property type="match status" value="2"/>
</dbReference>
<feature type="domain" description="Carboxylesterase type B" evidence="5">
    <location>
        <begin position="598"/>
        <end position="701"/>
    </location>
</feature>
<feature type="region of interest" description="Disordered" evidence="3">
    <location>
        <begin position="550"/>
        <end position="582"/>
    </location>
</feature>
<dbReference type="SUPFAM" id="SSF53474">
    <property type="entry name" value="alpha/beta-Hydrolases"/>
    <property type="match status" value="1"/>
</dbReference>
<proteinExistence type="inferred from homology"/>
<keyword evidence="7" id="KW-1185">Reference proteome</keyword>
<name>A0A1E7EYD9_9STRA</name>
<gene>
    <name evidence="6" type="ORF">FRACYDRAFT_193296</name>
</gene>
<dbReference type="PANTHER" id="PTHR45570">
    <property type="entry name" value="CARBOXYLIC ESTER HYDROLASE"/>
    <property type="match status" value="1"/>
</dbReference>
<dbReference type="PROSITE" id="PS00941">
    <property type="entry name" value="CARBOXYLESTERASE_B_2"/>
    <property type="match status" value="1"/>
</dbReference>
<feature type="compositionally biased region" description="Basic and acidic residues" evidence="3">
    <location>
        <begin position="568"/>
        <end position="582"/>
    </location>
</feature>
<feature type="compositionally biased region" description="Low complexity" evidence="3">
    <location>
        <begin position="550"/>
        <end position="561"/>
    </location>
</feature>
<dbReference type="InParanoid" id="A0A1E7EYD9"/>
<evidence type="ECO:0000256" key="1">
    <source>
        <dbReference type="ARBA" id="ARBA00005964"/>
    </source>
</evidence>
<reference evidence="6 7" key="1">
    <citation type="submission" date="2016-09" db="EMBL/GenBank/DDBJ databases">
        <title>Extensive genetic diversity and differential bi-allelic expression allows diatom success in the polar Southern Ocean.</title>
        <authorList>
            <consortium name="DOE Joint Genome Institute"/>
            <person name="Mock T."/>
            <person name="Otillar R.P."/>
            <person name="Strauss J."/>
            <person name="Dupont C."/>
            <person name="Frickenhaus S."/>
            <person name="Maumus F."/>
            <person name="Mcmullan M."/>
            <person name="Sanges R."/>
            <person name="Schmutz J."/>
            <person name="Toseland A."/>
            <person name="Valas R."/>
            <person name="Veluchamy A."/>
            <person name="Ward B.J."/>
            <person name="Allen A."/>
            <person name="Barry K."/>
            <person name="Falciatore A."/>
            <person name="Ferrante M."/>
            <person name="Fortunato A.E."/>
            <person name="Gloeckner G."/>
            <person name="Gruber A."/>
            <person name="Hipkin R."/>
            <person name="Janech M."/>
            <person name="Kroth P."/>
            <person name="Leese F."/>
            <person name="Lindquist E."/>
            <person name="Lyon B.R."/>
            <person name="Martin J."/>
            <person name="Mayer C."/>
            <person name="Parker M."/>
            <person name="Quesneville H."/>
            <person name="Raymond J."/>
            <person name="Uhlig C."/>
            <person name="Valentin K.U."/>
            <person name="Worden A.Z."/>
            <person name="Armbrust E.V."/>
            <person name="Bowler C."/>
            <person name="Green B."/>
            <person name="Moulton V."/>
            <person name="Van Oosterhout C."/>
            <person name="Grigoriev I."/>
        </authorList>
    </citation>
    <scope>NUCLEOTIDE SEQUENCE [LARGE SCALE GENOMIC DNA]</scope>
    <source>
        <strain evidence="6 7">CCMP1102</strain>
    </source>
</reference>
<feature type="region of interest" description="Disordered" evidence="3">
    <location>
        <begin position="403"/>
        <end position="436"/>
    </location>
</feature>
<evidence type="ECO:0000313" key="6">
    <source>
        <dbReference type="EMBL" id="OEU10846.1"/>
    </source>
</evidence>
<dbReference type="Proteomes" id="UP000095751">
    <property type="component" value="Unassembled WGS sequence"/>
</dbReference>
<dbReference type="PROSITE" id="PS00122">
    <property type="entry name" value="CARBOXYLESTERASE_B_1"/>
    <property type="match status" value="1"/>
</dbReference>
<sequence length="1091" mass="122537">MQSKRKVRKAERISKKAATASAKASSSPKAIAKVTGTSLSTIFLSLLLFLTILSHNATTTCCYAQQQNQNQNQQYESSPFYSSSSSSSSGSGSSSSTNSNSNSNSDSAIPVRATLKGLGIVQGTRTHNLGVDFFGGIPYAAPPVGSLRFAPPQEPPKWSPQILDSSNYGTDCYQIVDPIMNPFADPNKMSEDCLYLNIFTPAGAAAASETTTTPSQLLPVMVWLHGGAFQQGSGDRPEYNARRLAQEERVVVVTVNYRLGALGFLVSNELGLNGNYGLMDQRAALHFVKRRIESFGGNPNSITLFGESAGAVMIGLHLQMQNDGLFHKAILQSNPMGYQFRSVVVADFLGDALRRTVDCRDLECMRTEAVEEIMRAQSSLMGIPRSVGDFFAWGPTLTTSGSHTTQQVPMFAPSSAPSSSSSSSNSRSRSNYRRESKTKFAVNVTQPLHNLNLVPDHIPIIIGTNKHEGELFVHGAFPLTMSKTVYWMFVGALFKDSAPRVLKHYRPYVAQLEADAAALAEKQVSEEMKKQYFLENQQELEEEYRTLLHTSTTTRGGSTSGENVTENKSQKEDTEKEGNGDEDFKRWWHAFTPSADPEQVKSRQQQRLDNMKRKAKERALREAAKISLDYRPVMSRIITDYLFRCPSWMYAHQLNNRNNNQDNRNNVYVYRFSQPTHIPGFPECWGKSCHTAELPYVFESMDIIRSDYSTLSSIAQKEAPVAPEYPYTDLIHSYQGVLHDDDDGDDEDEENENDDSGCEQQKPTGSCSSSSFPLPNQLSNYTSRFQQILRHMFGDYFLEDSDEETAHDMAQRWVAFARSGNPNHEESNIEWIPWRYIPHSIDLNNVDEENLRWEKDERKLFNIWRDVDLEEDDGISNEDEDLLESNVDQAFRKRALEVLNMEVVEDDSLRTELKRNKPPSSSINGDSPLSALRLYLSRWNITTGGSSSSDENSNINGNYDMIQQIQQMAQDMGVLGRGLSGDYDRPGGLPFGDFGGGIGGSSSSSRSSHGYWDDDFFPQFIELQWPPEGRLVERDCTCDFWERIRCKCLYAFTTCFVTIFILEYFCLFVLLSHRLYILLRSYSLPPKNTIS</sequence>
<dbReference type="OrthoDB" id="408631at2759"/>
<organism evidence="6 7">
    <name type="scientific">Fragilariopsis cylindrus CCMP1102</name>
    <dbReference type="NCBI Taxonomy" id="635003"/>
    <lineage>
        <taxon>Eukaryota</taxon>
        <taxon>Sar</taxon>
        <taxon>Stramenopiles</taxon>
        <taxon>Ochrophyta</taxon>
        <taxon>Bacillariophyta</taxon>
        <taxon>Bacillariophyceae</taxon>
        <taxon>Bacillariophycidae</taxon>
        <taxon>Bacillariales</taxon>
        <taxon>Bacillariaceae</taxon>
        <taxon>Fragilariopsis</taxon>
    </lineage>
</organism>
<feature type="region of interest" description="Disordered" evidence="3">
    <location>
        <begin position="73"/>
        <end position="108"/>
    </location>
</feature>
<feature type="domain" description="Carboxylesterase type B" evidence="5">
    <location>
        <begin position="119"/>
        <end position="550"/>
    </location>
</feature>
<dbReference type="Gene3D" id="3.40.50.1820">
    <property type="entry name" value="alpha/beta hydrolase"/>
    <property type="match status" value="2"/>
</dbReference>
<evidence type="ECO:0000256" key="4">
    <source>
        <dbReference type="SAM" id="Phobius"/>
    </source>
</evidence>
<dbReference type="EMBL" id="KV784370">
    <property type="protein sequence ID" value="OEU10846.1"/>
    <property type="molecule type" value="Genomic_DNA"/>
</dbReference>
<dbReference type="AlphaFoldDB" id="A0A1E7EYD9"/>
<dbReference type="InterPro" id="IPR002018">
    <property type="entry name" value="CarbesteraseB"/>
</dbReference>
<evidence type="ECO:0000256" key="2">
    <source>
        <dbReference type="ARBA" id="ARBA00022801"/>
    </source>
</evidence>
<feature type="compositionally biased region" description="Low complexity" evidence="3">
    <location>
        <begin position="73"/>
        <end position="107"/>
    </location>
</feature>
<dbReference type="KEGG" id="fcy:FRACYDRAFT_193296"/>
<dbReference type="GO" id="GO:0016787">
    <property type="term" value="F:hydrolase activity"/>
    <property type="evidence" value="ECO:0007669"/>
    <property type="project" value="UniProtKB-KW"/>
</dbReference>